<comment type="caution">
    <text evidence="2">The sequence shown here is derived from an EMBL/GenBank/DDBJ whole genome shotgun (WGS) entry which is preliminary data.</text>
</comment>
<protein>
    <submittedName>
        <fullName evidence="2">DUF4132 domain-containing protein</fullName>
    </submittedName>
</protein>
<dbReference type="EMBL" id="WHJG01000036">
    <property type="protein sequence ID" value="NHZ82668.1"/>
    <property type="molecule type" value="Genomic_DNA"/>
</dbReference>
<dbReference type="RefSeq" id="WP_167091057.1">
    <property type="nucleotide sequence ID" value="NZ_WHJG01000036.1"/>
</dbReference>
<evidence type="ECO:0000313" key="3">
    <source>
        <dbReference type="Proteomes" id="UP000621455"/>
    </source>
</evidence>
<proteinExistence type="predicted"/>
<keyword evidence="3" id="KW-1185">Reference proteome</keyword>
<evidence type="ECO:0000313" key="2">
    <source>
        <dbReference type="EMBL" id="NHZ82668.1"/>
    </source>
</evidence>
<accession>A0ABX0NBI8</accession>
<evidence type="ECO:0000259" key="1">
    <source>
        <dbReference type="Pfam" id="PF13569"/>
    </source>
</evidence>
<dbReference type="InterPro" id="IPR025406">
    <property type="entry name" value="DUF4132"/>
</dbReference>
<organism evidence="2 3">
    <name type="scientific">Massilia frigida</name>
    <dbReference type="NCBI Taxonomy" id="2609281"/>
    <lineage>
        <taxon>Bacteria</taxon>
        <taxon>Pseudomonadati</taxon>
        <taxon>Pseudomonadota</taxon>
        <taxon>Betaproteobacteria</taxon>
        <taxon>Burkholderiales</taxon>
        <taxon>Oxalobacteraceae</taxon>
        <taxon>Telluria group</taxon>
        <taxon>Massilia</taxon>
    </lineage>
</organism>
<gene>
    <name evidence="2" type="ORF">F2P44_25810</name>
</gene>
<dbReference type="Proteomes" id="UP000621455">
    <property type="component" value="Unassembled WGS sequence"/>
</dbReference>
<feature type="domain" description="DUF4132" evidence="1">
    <location>
        <begin position="876"/>
        <end position="1061"/>
    </location>
</feature>
<sequence>MTAPTCAATDVAPWLAGGPVIDLAPALASVALPSRRFPGTPPSRDADAAWNTYLAHARRKCNFVSKEDGHREAGERVQHGLRDGSLLSDVILLAAQTIFEKDLKRADGSPFIDFLVASKGLPHALAVLLEMEKSCRLHSMMGDVYLSESGGRRFSLGLGVFCATELAVRAHLAVADADTYAQCVQMIRRALPTLEACRQPLLGVLLPDVPDLSDELALLPDVLADDQSAAWLRLTATAPASLAALAGLKAREGYWHQMYHGDPGAVASLVRERGVDAVALLEDGAAIPAAGRALACIGTPASMRAMALACDVNKDAVVRFSKAAQRWPLAAIAALSELIALDGAGPASARTALAALAHAHAQSLAAFAPWISAGAARVLAEIGTGTTAPAPADSTDTSGLPPVLACPPWKAAPKKAAAPLLLEPLALAPVERWSAAERAAMIHLPVPGYAPADILKDPVLAAKHLGIQKPPYTRQAASAITNADAAALMAAWRATEGTGGGMNSWVLASLPEPMNEEVWNALDGFEMRDPGHVVGTLGVRGLPGLAAMCERRPAQELRHAAHIGAVELAVPVARACATLKAGAARTGARDWLLAYPEHAACALIAPALGKPGAARDQARAALLLLATAGHVPLLMRVAARYPQKGVEAALHALLDADPLDHYPAKIARLPDFWQPQTWTRPQLASGGQALPAASLEHIGIMLRFPHADGVYAGVTQLKQACTSASLAAFAWDAFRAWTDAGSESRESWAFTALGLLGDDDSARKLAPLIRAWPGQGQHARAVTGLEVLARIGSDTALVLLNGVAQRVRFKALQDRARDKIADLAEARGLSAEELEDRLAPDLGLDAQGTLLLDFGARTFLVGFDEALKPCVRGADGKRLPDLPKPNQGDDAALAGAAVARFKLLKKDARTIAAQQVRRLEMAMCTRRRWDAGVFHTFLAGHPLLRHLVRRIVWGAYEADGGGLLACFRVAPDGALTDAADDAFALPSGAAIGIPHALELPASDAAAFGALLADYELTQPFAQIGRDTHTLDQAEQAAERLLRWNGTLVPTARVLGLAERGWRRGTPQDGGAIHDFFKFVAPQRIVVLRLDPGIFAGAADIAPEQTLRELETGAGDKWGSVDHPEPMSTLDPIAASELIRDVEALWA</sequence>
<name>A0ABX0NBI8_9BURK</name>
<reference evidence="2 3" key="1">
    <citation type="submission" date="2019-10" db="EMBL/GenBank/DDBJ databases">
        <title>Taxonomy of Antarctic Massilia spp.: description of Massilia rubra sp. nov., Massilia aquatica sp. nov., Massilia mucilaginosa sp. nov., Massilia frigida sp. nov. isolated from streams, lakes and regoliths.</title>
        <authorList>
            <person name="Holochova P."/>
            <person name="Sedlacek I."/>
            <person name="Kralova S."/>
            <person name="Maslanova I."/>
            <person name="Busse H.-J."/>
            <person name="Stankova E."/>
            <person name="Vrbovska V."/>
            <person name="Kovarovic V."/>
            <person name="Bartak M."/>
            <person name="Svec P."/>
            <person name="Pantucek R."/>
        </authorList>
    </citation>
    <scope>NUCLEOTIDE SEQUENCE [LARGE SCALE GENOMIC DNA]</scope>
    <source>
        <strain evidence="2 3">CCM 8695</strain>
    </source>
</reference>
<dbReference type="Pfam" id="PF13569">
    <property type="entry name" value="DUF4132"/>
    <property type="match status" value="1"/>
</dbReference>